<organism evidence="2 3">
    <name type="scientific">Natronoarchaeum mannanilyticum</name>
    <dbReference type="NCBI Taxonomy" id="926360"/>
    <lineage>
        <taxon>Archaea</taxon>
        <taxon>Methanobacteriati</taxon>
        <taxon>Methanobacteriota</taxon>
        <taxon>Stenosarchaea group</taxon>
        <taxon>Halobacteria</taxon>
        <taxon>Halobacteriales</taxon>
        <taxon>Natronoarchaeaceae</taxon>
    </lineage>
</organism>
<gene>
    <name evidence="2" type="ORF">GCM10009020_00770</name>
</gene>
<dbReference type="InterPro" id="IPR023393">
    <property type="entry name" value="START-like_dom_sf"/>
</dbReference>
<dbReference type="AlphaFoldDB" id="A0AAV3T3W8"/>
<dbReference type="InterPro" id="IPR005031">
    <property type="entry name" value="COQ10_START"/>
</dbReference>
<name>A0AAV3T3W8_9EURY</name>
<sequence>MATYQRETRVRAPLEDVWAFHSTVDGLVALTPDWMGMRVESIVGPDGERDPDVLDTGAEIRASVRPFGVGPRQRWTSRIVERESGEGVARFRDEMVDGPFARWVHTHSFFAAEGGETLARDRIEYELPGGAAGRAVGPLAVVGFEPMFRYRHRRTKELLED</sequence>
<dbReference type="Pfam" id="PF03364">
    <property type="entry name" value="Polyketide_cyc"/>
    <property type="match status" value="1"/>
</dbReference>
<comment type="caution">
    <text evidence="2">The sequence shown here is derived from an EMBL/GenBank/DDBJ whole genome shotgun (WGS) entry which is preliminary data.</text>
</comment>
<dbReference type="Gene3D" id="3.30.530.20">
    <property type="match status" value="1"/>
</dbReference>
<keyword evidence="3" id="KW-1185">Reference proteome</keyword>
<dbReference type="RefSeq" id="WP_343771823.1">
    <property type="nucleotide sequence ID" value="NZ_BAAADV010000001.1"/>
</dbReference>
<dbReference type="SUPFAM" id="SSF55961">
    <property type="entry name" value="Bet v1-like"/>
    <property type="match status" value="1"/>
</dbReference>
<reference evidence="2 3" key="1">
    <citation type="journal article" date="2019" name="Int. J. Syst. Evol. Microbiol.">
        <title>The Global Catalogue of Microorganisms (GCM) 10K type strain sequencing project: providing services to taxonomists for standard genome sequencing and annotation.</title>
        <authorList>
            <consortium name="The Broad Institute Genomics Platform"/>
            <consortium name="The Broad Institute Genome Sequencing Center for Infectious Disease"/>
            <person name="Wu L."/>
            <person name="Ma J."/>
        </authorList>
    </citation>
    <scope>NUCLEOTIDE SEQUENCE [LARGE SCALE GENOMIC DNA]</scope>
    <source>
        <strain evidence="2 3">JCM 16328</strain>
    </source>
</reference>
<evidence type="ECO:0000313" key="2">
    <source>
        <dbReference type="EMBL" id="GAA0660590.1"/>
    </source>
</evidence>
<dbReference type="CDD" id="cd07820">
    <property type="entry name" value="SRPBCC_3"/>
    <property type="match status" value="1"/>
</dbReference>
<dbReference type="EMBL" id="BAAADV010000001">
    <property type="protein sequence ID" value="GAA0660590.1"/>
    <property type="molecule type" value="Genomic_DNA"/>
</dbReference>
<dbReference type="Proteomes" id="UP001500420">
    <property type="component" value="Unassembled WGS sequence"/>
</dbReference>
<feature type="domain" description="Coenzyme Q-binding protein COQ10 START" evidence="1">
    <location>
        <begin position="10"/>
        <end position="130"/>
    </location>
</feature>
<proteinExistence type="predicted"/>
<evidence type="ECO:0000313" key="3">
    <source>
        <dbReference type="Proteomes" id="UP001500420"/>
    </source>
</evidence>
<protein>
    <submittedName>
        <fullName evidence="2">SRPBCC family protein</fullName>
    </submittedName>
</protein>
<evidence type="ECO:0000259" key="1">
    <source>
        <dbReference type="Pfam" id="PF03364"/>
    </source>
</evidence>
<accession>A0AAV3T3W8</accession>